<feature type="compositionally biased region" description="Basic and acidic residues" evidence="1">
    <location>
        <begin position="29"/>
        <end position="48"/>
    </location>
</feature>
<dbReference type="Pfam" id="PF14151">
    <property type="entry name" value="YfhD"/>
    <property type="match status" value="1"/>
</dbReference>
<dbReference type="InterPro" id="IPR025435">
    <property type="entry name" value="YfhD-like"/>
</dbReference>
<organism evidence="2 3">
    <name type="scientific">Gottfriedia endophytica</name>
    <dbReference type="NCBI Taxonomy" id="2820819"/>
    <lineage>
        <taxon>Bacteria</taxon>
        <taxon>Bacillati</taxon>
        <taxon>Bacillota</taxon>
        <taxon>Bacilli</taxon>
        <taxon>Bacillales</taxon>
        <taxon>Bacillaceae</taxon>
        <taxon>Gottfriedia</taxon>
    </lineage>
</organism>
<dbReference type="AlphaFoldDB" id="A0A940NIC2"/>
<accession>A0A940NIC2</accession>
<protein>
    <submittedName>
        <fullName evidence="2">YfhD family protein</fullName>
    </submittedName>
</protein>
<feature type="region of interest" description="Disordered" evidence="1">
    <location>
        <begin position="1"/>
        <end position="48"/>
    </location>
</feature>
<reference evidence="2" key="1">
    <citation type="submission" date="2021-04" db="EMBL/GenBank/DDBJ databases">
        <title>Genome seq and assembly of Bacillus sp.</title>
        <authorList>
            <person name="Chhetri G."/>
        </authorList>
    </citation>
    <scope>NUCLEOTIDE SEQUENCE</scope>
    <source>
        <strain evidence="2">RG28</strain>
    </source>
</reference>
<comment type="caution">
    <text evidence="2">The sequence shown here is derived from an EMBL/GenBank/DDBJ whole genome shotgun (WGS) entry which is preliminary data.</text>
</comment>
<proteinExistence type="predicted"/>
<dbReference type="EMBL" id="JAGIYQ010000007">
    <property type="protein sequence ID" value="MBP0725919.1"/>
    <property type="molecule type" value="Genomic_DNA"/>
</dbReference>
<name>A0A940NIC2_9BACI</name>
<evidence type="ECO:0000313" key="3">
    <source>
        <dbReference type="Proteomes" id="UP000682134"/>
    </source>
</evidence>
<sequence>MKKDNNQANKNSVIPDGRDIEFSEELADQEDKMAQERSREADARAKNQ</sequence>
<evidence type="ECO:0000313" key="2">
    <source>
        <dbReference type="EMBL" id="MBP0725919.1"/>
    </source>
</evidence>
<gene>
    <name evidence="2" type="ORF">J5Y03_12130</name>
</gene>
<feature type="compositionally biased region" description="Polar residues" evidence="1">
    <location>
        <begin position="1"/>
        <end position="12"/>
    </location>
</feature>
<dbReference type="Proteomes" id="UP000682134">
    <property type="component" value="Unassembled WGS sequence"/>
</dbReference>
<keyword evidence="3" id="KW-1185">Reference proteome</keyword>
<evidence type="ECO:0000256" key="1">
    <source>
        <dbReference type="SAM" id="MobiDB-lite"/>
    </source>
</evidence>